<dbReference type="Proteomes" id="UP000504636">
    <property type="component" value="Unplaced"/>
</dbReference>
<feature type="transmembrane region" description="Helical" evidence="4">
    <location>
        <begin position="115"/>
        <end position="134"/>
    </location>
</feature>
<dbReference type="GO" id="GO:0016020">
    <property type="term" value="C:membrane"/>
    <property type="evidence" value="ECO:0007669"/>
    <property type="project" value="UniProtKB-SubCell"/>
</dbReference>
<feature type="transmembrane region" description="Helical" evidence="4">
    <location>
        <begin position="207"/>
        <end position="227"/>
    </location>
</feature>
<dbReference type="PROSITE" id="PS50850">
    <property type="entry name" value="MFS"/>
    <property type="match status" value="1"/>
</dbReference>
<dbReference type="AlphaFoldDB" id="A0A6A6YY51"/>
<feature type="transmembrane region" description="Helical" evidence="4">
    <location>
        <begin position="316"/>
        <end position="334"/>
    </location>
</feature>
<feature type="transmembrane region" description="Helical" evidence="4">
    <location>
        <begin position="340"/>
        <end position="367"/>
    </location>
</feature>
<comment type="subcellular location">
    <subcellularLocation>
        <location evidence="1">Membrane</location>
        <topology evidence="1">Multi-pass membrane protein</topology>
    </subcellularLocation>
</comment>
<feature type="transmembrane region" description="Helical" evidence="4">
    <location>
        <begin position="407"/>
        <end position="428"/>
    </location>
</feature>
<dbReference type="Pfam" id="PF07690">
    <property type="entry name" value="MFS_1"/>
    <property type="match status" value="1"/>
</dbReference>
<keyword evidence="4" id="KW-0472">Membrane</keyword>
<protein>
    <submittedName>
        <fullName evidence="6 8">MFS general substrate transporter</fullName>
    </submittedName>
</protein>
<dbReference type="OrthoDB" id="6509908at2759"/>
<evidence type="ECO:0000313" key="7">
    <source>
        <dbReference type="Proteomes" id="UP000504636"/>
    </source>
</evidence>
<feature type="transmembrane region" description="Helical" evidence="4">
    <location>
        <begin position="379"/>
        <end position="401"/>
    </location>
</feature>
<dbReference type="Gene3D" id="1.20.1250.20">
    <property type="entry name" value="MFS general substrate transporter like domains"/>
    <property type="match status" value="1"/>
</dbReference>
<feature type="transmembrane region" description="Helical" evidence="4">
    <location>
        <begin position="285"/>
        <end position="304"/>
    </location>
</feature>
<keyword evidence="7" id="KW-1185">Reference proteome</keyword>
<keyword evidence="4" id="KW-0812">Transmembrane</keyword>
<reference evidence="8" key="2">
    <citation type="submission" date="2020-04" db="EMBL/GenBank/DDBJ databases">
        <authorList>
            <consortium name="NCBI Genome Project"/>
        </authorList>
    </citation>
    <scope>NUCLEOTIDE SEQUENCE</scope>
    <source>
        <strain evidence="8">CBS 304.34</strain>
    </source>
</reference>
<organism evidence="6">
    <name type="scientific">Mytilinidion resinicola</name>
    <dbReference type="NCBI Taxonomy" id="574789"/>
    <lineage>
        <taxon>Eukaryota</taxon>
        <taxon>Fungi</taxon>
        <taxon>Dikarya</taxon>
        <taxon>Ascomycota</taxon>
        <taxon>Pezizomycotina</taxon>
        <taxon>Dothideomycetes</taxon>
        <taxon>Pleosporomycetidae</taxon>
        <taxon>Mytilinidiales</taxon>
        <taxon>Mytilinidiaceae</taxon>
        <taxon>Mytilinidion</taxon>
    </lineage>
</organism>
<gene>
    <name evidence="6 8" type="ORF">BDZ99DRAFT_380349</name>
</gene>
<dbReference type="InterPro" id="IPR050327">
    <property type="entry name" value="Proton-linked_MCT"/>
</dbReference>
<sequence length="437" mass="46844">MAGQLDEKDGEDVLEEPAADLEAGTDNKATRIHSVTHVDSIPNGGFQAWLQVLGAFFLFFNSWGILNTFGSYQAYYETALLKDSTPSAISWIGSIQSFLLLLVGSVSGPVYDAGYFRYLLLSGSVLLVFGQMMLSLCKEYWQVLLAQAFCMGIGAGCLFVPSVAILSTYFTSKLASATGLAAAGSSLGGVIYPIMFHKLMPTAGFGWTTRAIGFMVLATLIVPNTVMRVRVLPSTRRALLDLPAFKEAAYTTYVFGAFTGFMGLYMPFFYIQIYAIRAHITTDNLAFYLIAILNSASIFGRIVPNIVADRVGAYNVIVPCAIISGVLCLCLMAVHSVASIVVFVLLYGLFSGSMVSLPPTIIVRLSLQHRGKIGTRMGMCFSVTAIGLLIGAPIGGVIIDAHGFDSVWIFGGVLMIAGGLIMGASRVAHVGWGWTKA</sequence>
<dbReference type="InterPro" id="IPR011701">
    <property type="entry name" value="MFS"/>
</dbReference>
<reference evidence="6 8" key="1">
    <citation type="journal article" date="2020" name="Stud. Mycol.">
        <title>101 Dothideomycetes genomes: a test case for predicting lifestyles and emergence of pathogens.</title>
        <authorList>
            <person name="Haridas S."/>
            <person name="Albert R."/>
            <person name="Binder M."/>
            <person name="Bloem J."/>
            <person name="Labutti K."/>
            <person name="Salamov A."/>
            <person name="Andreopoulos B."/>
            <person name="Baker S."/>
            <person name="Barry K."/>
            <person name="Bills G."/>
            <person name="Bluhm B."/>
            <person name="Cannon C."/>
            <person name="Castanera R."/>
            <person name="Culley D."/>
            <person name="Daum C."/>
            <person name="Ezra D."/>
            <person name="Gonzalez J."/>
            <person name="Henrissat B."/>
            <person name="Kuo A."/>
            <person name="Liang C."/>
            <person name="Lipzen A."/>
            <person name="Lutzoni F."/>
            <person name="Magnuson J."/>
            <person name="Mondo S."/>
            <person name="Nolan M."/>
            <person name="Ohm R."/>
            <person name="Pangilinan J."/>
            <person name="Park H.-J."/>
            <person name="Ramirez L."/>
            <person name="Alfaro M."/>
            <person name="Sun H."/>
            <person name="Tritt A."/>
            <person name="Yoshinaga Y."/>
            <person name="Zwiers L.-H."/>
            <person name="Turgeon B."/>
            <person name="Goodwin S."/>
            <person name="Spatafora J."/>
            <person name="Crous P."/>
            <person name="Grigoriev I."/>
        </authorList>
    </citation>
    <scope>NUCLEOTIDE SEQUENCE</scope>
    <source>
        <strain evidence="6 8">CBS 304.34</strain>
    </source>
</reference>
<reference evidence="8" key="3">
    <citation type="submission" date="2025-04" db="UniProtKB">
        <authorList>
            <consortium name="RefSeq"/>
        </authorList>
    </citation>
    <scope>IDENTIFICATION</scope>
    <source>
        <strain evidence="8">CBS 304.34</strain>
    </source>
</reference>
<evidence type="ECO:0000256" key="1">
    <source>
        <dbReference type="ARBA" id="ARBA00004141"/>
    </source>
</evidence>
<accession>A0A6A6YY51</accession>
<dbReference type="InterPro" id="IPR036259">
    <property type="entry name" value="MFS_trans_sf"/>
</dbReference>
<feature type="transmembrane region" description="Helical" evidence="4">
    <location>
        <begin position="86"/>
        <end position="103"/>
    </location>
</feature>
<evidence type="ECO:0000313" key="8">
    <source>
        <dbReference type="RefSeq" id="XP_033580840.1"/>
    </source>
</evidence>
<dbReference type="RefSeq" id="XP_033580840.1">
    <property type="nucleotide sequence ID" value="XM_033715184.1"/>
</dbReference>
<keyword evidence="4" id="KW-1133">Transmembrane helix</keyword>
<evidence type="ECO:0000256" key="3">
    <source>
        <dbReference type="SAM" id="MobiDB-lite"/>
    </source>
</evidence>
<feature type="compositionally biased region" description="Acidic residues" evidence="3">
    <location>
        <begin position="8"/>
        <end position="19"/>
    </location>
</feature>
<name>A0A6A6YY51_9PEZI</name>
<comment type="similarity">
    <text evidence="2">Belongs to the major facilitator superfamily. Monocarboxylate porter (TC 2.A.1.13) family.</text>
</comment>
<evidence type="ECO:0000256" key="4">
    <source>
        <dbReference type="SAM" id="Phobius"/>
    </source>
</evidence>
<dbReference type="EMBL" id="MU003695">
    <property type="protein sequence ID" value="KAF2813876.1"/>
    <property type="molecule type" value="Genomic_DNA"/>
</dbReference>
<dbReference type="GO" id="GO:0022857">
    <property type="term" value="F:transmembrane transporter activity"/>
    <property type="evidence" value="ECO:0007669"/>
    <property type="project" value="InterPro"/>
</dbReference>
<evidence type="ECO:0000259" key="5">
    <source>
        <dbReference type="PROSITE" id="PS50850"/>
    </source>
</evidence>
<evidence type="ECO:0000313" key="6">
    <source>
        <dbReference type="EMBL" id="KAF2813876.1"/>
    </source>
</evidence>
<feature type="transmembrane region" description="Helical" evidence="4">
    <location>
        <begin position="48"/>
        <end position="66"/>
    </location>
</feature>
<dbReference type="PANTHER" id="PTHR11360">
    <property type="entry name" value="MONOCARBOXYLATE TRANSPORTER"/>
    <property type="match status" value="1"/>
</dbReference>
<evidence type="ECO:0000256" key="2">
    <source>
        <dbReference type="ARBA" id="ARBA00006727"/>
    </source>
</evidence>
<dbReference type="SUPFAM" id="SSF103473">
    <property type="entry name" value="MFS general substrate transporter"/>
    <property type="match status" value="1"/>
</dbReference>
<dbReference type="PANTHER" id="PTHR11360:SF234">
    <property type="entry name" value="MFS-TYPE TRANSPORTER DBAD-RELATED"/>
    <property type="match status" value="1"/>
</dbReference>
<proteinExistence type="inferred from homology"/>
<feature type="region of interest" description="Disordered" evidence="3">
    <location>
        <begin position="1"/>
        <end position="20"/>
    </location>
</feature>
<feature type="transmembrane region" description="Helical" evidence="4">
    <location>
        <begin position="140"/>
        <end position="167"/>
    </location>
</feature>
<dbReference type="InterPro" id="IPR020846">
    <property type="entry name" value="MFS_dom"/>
</dbReference>
<feature type="domain" description="Major facilitator superfamily (MFS) profile" evidence="5">
    <location>
        <begin position="47"/>
        <end position="429"/>
    </location>
</feature>
<feature type="transmembrane region" description="Helical" evidence="4">
    <location>
        <begin position="174"/>
        <end position="195"/>
    </location>
</feature>
<dbReference type="GeneID" id="54456077"/>
<feature type="transmembrane region" description="Helical" evidence="4">
    <location>
        <begin position="248"/>
        <end position="273"/>
    </location>
</feature>